<dbReference type="EMBL" id="AUZM01000002">
    <property type="protein sequence ID" value="ERT09706.1"/>
    <property type="molecule type" value="Genomic_DNA"/>
</dbReference>
<proteinExistence type="predicted"/>
<reference evidence="1 2" key="1">
    <citation type="journal article" date="2013" name="Front. Microbiol.">
        <title>Comparative genomic analyses of the cyanobacterium, Lyngbya aestuarii BL J, a powerful hydrogen producer.</title>
        <authorList>
            <person name="Kothari A."/>
            <person name="Vaughn M."/>
            <person name="Garcia-Pichel F."/>
        </authorList>
    </citation>
    <scope>NUCLEOTIDE SEQUENCE [LARGE SCALE GENOMIC DNA]</scope>
    <source>
        <strain evidence="1 2">BL J</strain>
    </source>
</reference>
<keyword evidence="2" id="KW-1185">Reference proteome</keyword>
<dbReference type="AlphaFoldDB" id="U7QTF4"/>
<protein>
    <submittedName>
        <fullName evidence="1">Uncharacterized protein</fullName>
    </submittedName>
</protein>
<gene>
    <name evidence="1" type="ORF">M595_0405</name>
</gene>
<name>U7QTF4_9CYAN</name>
<dbReference type="Proteomes" id="UP000017127">
    <property type="component" value="Unassembled WGS sequence"/>
</dbReference>
<evidence type="ECO:0000313" key="1">
    <source>
        <dbReference type="EMBL" id="ERT09706.1"/>
    </source>
</evidence>
<organism evidence="1 2">
    <name type="scientific">Lyngbya aestuarii BL J</name>
    <dbReference type="NCBI Taxonomy" id="1348334"/>
    <lineage>
        <taxon>Bacteria</taxon>
        <taxon>Bacillati</taxon>
        <taxon>Cyanobacteriota</taxon>
        <taxon>Cyanophyceae</taxon>
        <taxon>Oscillatoriophycideae</taxon>
        <taxon>Oscillatoriales</taxon>
        <taxon>Microcoleaceae</taxon>
        <taxon>Lyngbya</taxon>
    </lineage>
</organism>
<evidence type="ECO:0000313" key="2">
    <source>
        <dbReference type="Proteomes" id="UP000017127"/>
    </source>
</evidence>
<accession>U7QTF4</accession>
<comment type="caution">
    <text evidence="1">The sequence shown here is derived from an EMBL/GenBank/DDBJ whole genome shotgun (WGS) entry which is preliminary data.</text>
</comment>
<sequence length="39" mass="4580">MNGIDLERVWDAQANYLPGLESAVKRLSEYLERKSKRKD</sequence>